<feature type="compositionally biased region" description="Low complexity" evidence="1">
    <location>
        <begin position="65"/>
        <end position="74"/>
    </location>
</feature>
<name>A0A1G4I288_TRYEQ</name>
<feature type="region of interest" description="Disordered" evidence="1">
    <location>
        <begin position="57"/>
        <end position="98"/>
    </location>
</feature>
<proteinExistence type="predicted"/>
<evidence type="ECO:0000313" key="4">
    <source>
        <dbReference type="Proteomes" id="UP000195570"/>
    </source>
</evidence>
<gene>
    <name evidence="3" type="ORF">TEOVI_000807500</name>
</gene>
<evidence type="ECO:0000256" key="1">
    <source>
        <dbReference type="SAM" id="MobiDB-lite"/>
    </source>
</evidence>
<dbReference type="Proteomes" id="UP000195570">
    <property type="component" value="Unassembled WGS sequence"/>
</dbReference>
<keyword evidence="2" id="KW-0472">Membrane</keyword>
<dbReference type="GeneID" id="92382009"/>
<dbReference type="VEuPathDB" id="TriTrypDB:TEOVI_000807500"/>
<feature type="transmembrane region" description="Helical" evidence="2">
    <location>
        <begin position="126"/>
        <end position="147"/>
    </location>
</feature>
<feature type="compositionally biased region" description="Basic and acidic residues" evidence="1">
    <location>
        <begin position="80"/>
        <end position="98"/>
    </location>
</feature>
<dbReference type="EMBL" id="CZPT02000376">
    <property type="protein sequence ID" value="SCU65720.1"/>
    <property type="molecule type" value="Genomic_DNA"/>
</dbReference>
<organism evidence="3 4">
    <name type="scientific">Trypanosoma equiperdum</name>
    <dbReference type="NCBI Taxonomy" id="5694"/>
    <lineage>
        <taxon>Eukaryota</taxon>
        <taxon>Discoba</taxon>
        <taxon>Euglenozoa</taxon>
        <taxon>Kinetoplastea</taxon>
        <taxon>Metakinetoplastina</taxon>
        <taxon>Trypanosomatida</taxon>
        <taxon>Trypanosomatidae</taxon>
        <taxon>Trypanosoma</taxon>
    </lineage>
</organism>
<accession>A0A1G4I288</accession>
<dbReference type="PANTHER" id="PTHR40741:SF2">
    <property type="entry name" value="AMASTIN"/>
    <property type="match status" value="1"/>
</dbReference>
<comment type="caution">
    <text evidence="3">The sequence shown here is derived from an EMBL/GenBank/DDBJ whole genome shotgun (WGS) entry which is preliminary data.</text>
</comment>
<sequence>MGSFVVRKCRLLALIFSIFSLALTGLTFLTPIFEAQGERPGIITLWKYDMEDISESADGGEEKNINISNSINKNGTSRATKADDSVGKRKKDQPHENEAGDTDDIILYEDYFTCNYGRFHIQVVEGLSIVAASLNFMNFFMCIFFFGTHSFLRVPLVTYFLLAACCSGVVFGLLLDWYKNEWCDSQPCLSCLEEDGWQLGYGWMFLVASSSFSFVGAITAIISS</sequence>
<protein>
    <submittedName>
        <fullName evidence="3">Amastin surface glycoprotein, putative</fullName>
    </submittedName>
</protein>
<keyword evidence="2" id="KW-1133">Transmembrane helix</keyword>
<dbReference type="AlphaFoldDB" id="A0A1G4I288"/>
<evidence type="ECO:0000256" key="2">
    <source>
        <dbReference type="SAM" id="Phobius"/>
    </source>
</evidence>
<keyword evidence="4" id="KW-1185">Reference proteome</keyword>
<feature type="transmembrane region" description="Helical" evidence="2">
    <location>
        <begin position="198"/>
        <end position="222"/>
    </location>
</feature>
<feature type="transmembrane region" description="Helical" evidence="2">
    <location>
        <begin position="159"/>
        <end position="178"/>
    </location>
</feature>
<keyword evidence="2" id="KW-0812">Transmembrane</keyword>
<reference evidence="3" key="1">
    <citation type="submission" date="2016-09" db="EMBL/GenBank/DDBJ databases">
        <authorList>
            <person name="Hebert L."/>
            <person name="Moumen B."/>
        </authorList>
    </citation>
    <scope>NUCLEOTIDE SEQUENCE [LARGE SCALE GENOMIC DNA]</scope>
    <source>
        <strain evidence="3">OVI</strain>
    </source>
</reference>
<dbReference type="RefSeq" id="XP_067077274.1">
    <property type="nucleotide sequence ID" value="XM_067221173.1"/>
</dbReference>
<dbReference type="PANTHER" id="PTHR40741">
    <property type="entry name" value="AMASTIN-RELATED"/>
    <property type="match status" value="1"/>
</dbReference>
<evidence type="ECO:0000313" key="3">
    <source>
        <dbReference type="EMBL" id="SCU65720.1"/>
    </source>
</evidence>